<evidence type="ECO:0000259" key="15">
    <source>
        <dbReference type="Pfam" id="PF00593"/>
    </source>
</evidence>
<evidence type="ECO:0000256" key="10">
    <source>
        <dbReference type="ARBA" id="ARBA00023237"/>
    </source>
</evidence>
<evidence type="ECO:0000256" key="11">
    <source>
        <dbReference type="PROSITE-ProRule" id="PRU01360"/>
    </source>
</evidence>
<feature type="region of interest" description="Disordered" evidence="13">
    <location>
        <begin position="200"/>
        <end position="225"/>
    </location>
</feature>
<feature type="chain" id="PRO_5030099179" evidence="14">
    <location>
        <begin position="22"/>
        <end position="731"/>
    </location>
</feature>
<gene>
    <name evidence="17" type="ORF">EV692_0123</name>
</gene>
<evidence type="ECO:0000313" key="17">
    <source>
        <dbReference type="EMBL" id="TCK71070.1"/>
    </source>
</evidence>
<dbReference type="EMBL" id="SMGJ01000001">
    <property type="protein sequence ID" value="TCK71070.1"/>
    <property type="molecule type" value="Genomic_DNA"/>
</dbReference>
<evidence type="ECO:0000256" key="9">
    <source>
        <dbReference type="ARBA" id="ARBA00023170"/>
    </source>
</evidence>
<dbReference type="RefSeq" id="WP_132299525.1">
    <property type="nucleotide sequence ID" value="NZ_CP170642.1"/>
</dbReference>
<dbReference type="Gene3D" id="2.170.130.10">
    <property type="entry name" value="TonB-dependent receptor, plug domain"/>
    <property type="match status" value="1"/>
</dbReference>
<evidence type="ECO:0000256" key="2">
    <source>
        <dbReference type="ARBA" id="ARBA00008143"/>
    </source>
</evidence>
<keyword evidence="8 11" id="KW-0472">Membrane</keyword>
<evidence type="ECO:0000256" key="5">
    <source>
        <dbReference type="ARBA" id="ARBA00022692"/>
    </source>
</evidence>
<evidence type="ECO:0000256" key="13">
    <source>
        <dbReference type="SAM" id="MobiDB-lite"/>
    </source>
</evidence>
<feature type="signal peptide" evidence="14">
    <location>
        <begin position="1"/>
        <end position="21"/>
    </location>
</feature>
<keyword evidence="10 11" id="KW-0998">Cell outer membrane</keyword>
<feature type="compositionally biased region" description="Polar residues" evidence="13">
    <location>
        <begin position="210"/>
        <end position="222"/>
    </location>
</feature>
<dbReference type="SUPFAM" id="SSF56935">
    <property type="entry name" value="Porins"/>
    <property type="match status" value="1"/>
</dbReference>
<dbReference type="GO" id="GO:0015344">
    <property type="term" value="F:siderophore uptake transmembrane transporter activity"/>
    <property type="evidence" value="ECO:0007669"/>
    <property type="project" value="TreeGrafter"/>
</dbReference>
<dbReference type="NCBIfam" id="TIGR01786">
    <property type="entry name" value="TonB-hemlactrns"/>
    <property type="match status" value="1"/>
</dbReference>
<dbReference type="Gene3D" id="2.40.170.20">
    <property type="entry name" value="TonB-dependent receptor, beta-barrel domain"/>
    <property type="match status" value="1"/>
</dbReference>
<proteinExistence type="inferred from homology"/>
<protein>
    <submittedName>
        <fullName evidence="17">Hemoglobin/transferrin/lactoferrin receptor protein</fullName>
    </submittedName>
</protein>
<sequence length="731" mass="81226">MKKSLLASAIVLALANQYAVANTAKSNENLQEIKVVEQEASDLTTTITPNQITRTNPADIKQMLENTIDVNVNELQRTRGGNDGVNIRGLQGNRVATSVDGIPLPESQENKLFTTIAGAFGRGDFVEPSLLRSARVDRSGSASGLSGAIDFQTLEPQDLLKNRAFGGLFSTGYQSVDTSLVGTMGVALQHGDYQGLVVGTQRKGHETKTNGDNSGTGSTRTEANPADYKNGAVLVKNYYQINEQNRIGLAVEYVHRRTETDNLSDISTSVTPFVTTSTDSSHSNDQVTRTRLALTHNYTGNDIKLDSKLYFQQSDTENYRVRHQTRTVSGNSTVTERIDNMDNKEKLYGLSTQATQFINSSIPQVLRYGLSASYHDLTNDIDTTSDTSLSQSSADTKQFRLHAYVEDELQFGDLLVTPQLGLVHYRLNPDADGYNDWVTQYIPNSGVQKQHKTAFLPKLTLAYQVANEFVPYVQYSRGFKAPSAQQLTTSYGRQQYGYAIVGNQNLKPETANNFEAGFKGNNERFNYRVSGFYNLYKNFIDYRYLANTGLANYAYQYQNIAKAKIYGVDAEGKWNFYDDFYFTGGLAYSKGKMKDNESGEKNPISTIQPLKLKAGLSYENEFWGASGTITHVRAKADKDIYGSMYNPSTSYNVVDFGLYIRPIKDLTLSASLNNAFDKKYWNWADISYFAGNSRGTNMTANSDSSVAISQENADAYSAPGRNYSINLRYEF</sequence>
<keyword evidence="7 12" id="KW-0798">TonB box</keyword>
<evidence type="ECO:0000256" key="8">
    <source>
        <dbReference type="ARBA" id="ARBA00023136"/>
    </source>
</evidence>
<evidence type="ECO:0000256" key="6">
    <source>
        <dbReference type="ARBA" id="ARBA00022729"/>
    </source>
</evidence>
<dbReference type="InterPro" id="IPR010949">
    <property type="entry name" value="TonB_Hb/transfer/lactofer_rcpt"/>
</dbReference>
<comment type="caution">
    <text evidence="17">The sequence shown here is derived from an EMBL/GenBank/DDBJ whole genome shotgun (WGS) entry which is preliminary data.</text>
</comment>
<dbReference type="GO" id="GO:0009279">
    <property type="term" value="C:cell outer membrane"/>
    <property type="evidence" value="ECO:0007669"/>
    <property type="project" value="UniProtKB-SubCell"/>
</dbReference>
<keyword evidence="3 11" id="KW-0813">Transport</keyword>
<comment type="similarity">
    <text evidence="2">Belongs to the TonB-dependent receptor family. Hemoglobin/haptoglobin binding protein subfamily.</text>
</comment>
<keyword evidence="9 17" id="KW-0675">Receptor</keyword>
<comment type="subcellular location">
    <subcellularLocation>
        <location evidence="1 11">Cell outer membrane</location>
        <topology evidence="1 11">Multi-pass membrane protein</topology>
    </subcellularLocation>
</comment>
<dbReference type="Proteomes" id="UP000295496">
    <property type="component" value="Unassembled WGS sequence"/>
</dbReference>
<keyword evidence="18" id="KW-1185">Reference proteome</keyword>
<evidence type="ECO:0000256" key="12">
    <source>
        <dbReference type="RuleBase" id="RU003357"/>
    </source>
</evidence>
<dbReference type="OrthoDB" id="9764669at2"/>
<dbReference type="InterPro" id="IPR036942">
    <property type="entry name" value="Beta-barrel_TonB_sf"/>
</dbReference>
<keyword evidence="4 11" id="KW-1134">Transmembrane beta strand</keyword>
<name>A0A4R1L286_9PAST</name>
<dbReference type="AlphaFoldDB" id="A0A4R1L286"/>
<evidence type="ECO:0000256" key="3">
    <source>
        <dbReference type="ARBA" id="ARBA00022448"/>
    </source>
</evidence>
<dbReference type="InterPro" id="IPR000531">
    <property type="entry name" value="Beta-barrel_TonB"/>
</dbReference>
<evidence type="ECO:0000259" key="16">
    <source>
        <dbReference type="Pfam" id="PF07715"/>
    </source>
</evidence>
<dbReference type="InterPro" id="IPR037066">
    <property type="entry name" value="Plug_dom_sf"/>
</dbReference>
<organism evidence="17 18">
    <name type="scientific">Lonepinella koalarum</name>
    <dbReference type="NCBI Taxonomy" id="53417"/>
    <lineage>
        <taxon>Bacteria</taxon>
        <taxon>Pseudomonadati</taxon>
        <taxon>Pseudomonadota</taxon>
        <taxon>Gammaproteobacteria</taxon>
        <taxon>Pasteurellales</taxon>
        <taxon>Pasteurellaceae</taxon>
        <taxon>Lonepinella</taxon>
    </lineage>
</organism>
<dbReference type="PANTHER" id="PTHR30069:SF29">
    <property type="entry name" value="HEMOGLOBIN AND HEMOGLOBIN-HAPTOGLOBIN-BINDING PROTEIN 1-RELATED"/>
    <property type="match status" value="1"/>
</dbReference>
<evidence type="ECO:0000256" key="4">
    <source>
        <dbReference type="ARBA" id="ARBA00022452"/>
    </source>
</evidence>
<evidence type="ECO:0000256" key="1">
    <source>
        <dbReference type="ARBA" id="ARBA00004571"/>
    </source>
</evidence>
<keyword evidence="5 11" id="KW-0812">Transmembrane</keyword>
<dbReference type="CDD" id="cd01347">
    <property type="entry name" value="ligand_gated_channel"/>
    <property type="match status" value="1"/>
</dbReference>
<reference evidence="17 18" key="1">
    <citation type="submission" date="2019-03" db="EMBL/GenBank/DDBJ databases">
        <title>Genomic Encyclopedia of Type Strains, Phase IV (KMG-IV): sequencing the most valuable type-strain genomes for metagenomic binning, comparative biology and taxonomic classification.</title>
        <authorList>
            <person name="Goeker M."/>
        </authorList>
    </citation>
    <scope>NUCLEOTIDE SEQUENCE [LARGE SCALE GENOMIC DNA]</scope>
    <source>
        <strain evidence="17 18">DSM 10053</strain>
    </source>
</reference>
<dbReference type="InterPro" id="IPR039426">
    <property type="entry name" value="TonB-dep_rcpt-like"/>
</dbReference>
<feature type="domain" description="TonB-dependent receptor plug" evidence="16">
    <location>
        <begin position="40"/>
        <end position="148"/>
    </location>
</feature>
<dbReference type="InterPro" id="IPR012910">
    <property type="entry name" value="Plug_dom"/>
</dbReference>
<evidence type="ECO:0000256" key="14">
    <source>
        <dbReference type="SAM" id="SignalP"/>
    </source>
</evidence>
<dbReference type="Pfam" id="PF07715">
    <property type="entry name" value="Plug"/>
    <property type="match status" value="1"/>
</dbReference>
<feature type="domain" description="TonB-dependent receptor-like beta-barrel" evidence="15">
    <location>
        <begin position="240"/>
        <end position="674"/>
    </location>
</feature>
<dbReference type="PROSITE" id="PS52016">
    <property type="entry name" value="TONB_DEPENDENT_REC_3"/>
    <property type="match status" value="1"/>
</dbReference>
<dbReference type="PANTHER" id="PTHR30069">
    <property type="entry name" value="TONB-DEPENDENT OUTER MEMBRANE RECEPTOR"/>
    <property type="match status" value="1"/>
</dbReference>
<keyword evidence="6 14" id="KW-0732">Signal</keyword>
<accession>A0A4R1L286</accession>
<evidence type="ECO:0000256" key="7">
    <source>
        <dbReference type="ARBA" id="ARBA00023077"/>
    </source>
</evidence>
<dbReference type="GO" id="GO:0044718">
    <property type="term" value="P:siderophore transmembrane transport"/>
    <property type="evidence" value="ECO:0007669"/>
    <property type="project" value="TreeGrafter"/>
</dbReference>
<dbReference type="Pfam" id="PF00593">
    <property type="entry name" value="TonB_dep_Rec_b-barrel"/>
    <property type="match status" value="1"/>
</dbReference>
<evidence type="ECO:0000313" key="18">
    <source>
        <dbReference type="Proteomes" id="UP000295496"/>
    </source>
</evidence>